<reference evidence="2 3" key="1">
    <citation type="submission" date="2017-03" db="EMBL/GenBank/DDBJ databases">
        <authorList>
            <person name="Afonso C.L."/>
            <person name="Miller P.J."/>
            <person name="Scott M.A."/>
            <person name="Spackman E."/>
            <person name="Goraichik I."/>
            <person name="Dimitrov K.M."/>
            <person name="Suarez D.L."/>
            <person name="Swayne D.E."/>
        </authorList>
    </citation>
    <scope>NUCLEOTIDE SEQUENCE [LARGE SCALE GENOMIC DNA]</scope>
    <source>
        <strain evidence="3">8(6)</strain>
    </source>
</reference>
<dbReference type="Proteomes" id="UP000234300">
    <property type="component" value="Unassembled WGS sequence"/>
</dbReference>
<feature type="region of interest" description="Disordered" evidence="1">
    <location>
        <begin position="1"/>
        <end position="25"/>
    </location>
</feature>
<protein>
    <submittedName>
        <fullName evidence="2">Uncharacterized protein</fullName>
    </submittedName>
</protein>
<dbReference type="EMBL" id="FXZI01000006">
    <property type="protein sequence ID" value="SMX88904.1"/>
    <property type="molecule type" value="Genomic_DNA"/>
</dbReference>
<organism evidence="2 3">
    <name type="scientific">Brevibacterium aurantiacum</name>
    <dbReference type="NCBI Taxonomy" id="273384"/>
    <lineage>
        <taxon>Bacteria</taxon>
        <taxon>Bacillati</taxon>
        <taxon>Actinomycetota</taxon>
        <taxon>Actinomycetes</taxon>
        <taxon>Micrococcales</taxon>
        <taxon>Brevibacteriaceae</taxon>
        <taxon>Brevibacterium</taxon>
    </lineage>
</organism>
<dbReference type="AlphaFoldDB" id="A0A2H1JNI8"/>
<evidence type="ECO:0000313" key="3">
    <source>
        <dbReference type="Proteomes" id="UP000234300"/>
    </source>
</evidence>
<name>A0A2H1JNI8_BREAU</name>
<gene>
    <name evidence="2" type="ORF">BAURA86_01872</name>
</gene>
<evidence type="ECO:0000313" key="2">
    <source>
        <dbReference type="EMBL" id="SMX88904.1"/>
    </source>
</evidence>
<accession>A0A2H1JNI8</accession>
<proteinExistence type="predicted"/>
<evidence type="ECO:0000256" key="1">
    <source>
        <dbReference type="SAM" id="MobiDB-lite"/>
    </source>
</evidence>
<sequence length="269" mass="29377">MSLPKSEVLSRGSDHSKRTQRARGMGKRVLHTAAPVRHRFTDIPDGGSLSPLASVMRGQGKIRGGGRGGRARLAVLLSMLWVLRSGDHAADRPARFWAELAGFDDPGSDGARAVRDAFKSLAARNLIDHAEGPHGIPVVKLLREDGSGRPYSSPVAKAPRASVAEPYLRVPASLWERGLIGELSGPGLAMYVIALRLWRTDQKTPMIWFSPPQFKEKFGLGESTRKTGLRELVERGVLVMEKMPVDSGGGSGNRTFMRNVYFVEDVFLP</sequence>